<feature type="domain" description="S-adenosyl-l-methionine hydroxide adenosyltransferase C-terminal" evidence="4">
    <location>
        <begin position="183"/>
        <end position="273"/>
    </location>
</feature>
<dbReference type="PANTHER" id="PTHR35092:SF1">
    <property type="entry name" value="CHLORINASE MJ1651"/>
    <property type="match status" value="1"/>
</dbReference>
<gene>
    <name evidence="5" type="ORF">KTT_37810</name>
</gene>
<dbReference type="InterPro" id="IPR002747">
    <property type="entry name" value="SAM_OH_AdoTrfase"/>
</dbReference>
<dbReference type="AlphaFoldDB" id="A0A402A485"/>
<dbReference type="InterPro" id="IPR023228">
    <property type="entry name" value="SAM_OH_AdoTrfase_N_sf"/>
</dbReference>
<dbReference type="Gene3D" id="3.40.50.10790">
    <property type="entry name" value="S-adenosyl-l-methionine hydroxide adenosyltransferase, N-terminal"/>
    <property type="match status" value="1"/>
</dbReference>
<dbReference type="RefSeq" id="WP_161975599.1">
    <property type="nucleotide sequence ID" value="NZ_BIFR01000001.1"/>
</dbReference>
<proteinExistence type="inferred from homology"/>
<dbReference type="Proteomes" id="UP000287352">
    <property type="component" value="Unassembled WGS sequence"/>
</dbReference>
<evidence type="ECO:0000313" key="5">
    <source>
        <dbReference type="EMBL" id="GCE13922.1"/>
    </source>
</evidence>
<evidence type="ECO:0000256" key="1">
    <source>
        <dbReference type="ARBA" id="ARBA00022691"/>
    </source>
</evidence>
<dbReference type="SUPFAM" id="SSF101852">
    <property type="entry name" value="Bacterial fluorinating enzyme, C-terminal domain"/>
    <property type="match status" value="1"/>
</dbReference>
<dbReference type="EMBL" id="BIFR01000001">
    <property type="protein sequence ID" value="GCE13922.1"/>
    <property type="molecule type" value="Genomic_DNA"/>
</dbReference>
<dbReference type="Pfam" id="PF20257">
    <property type="entry name" value="SAM_HAT_C"/>
    <property type="match status" value="1"/>
</dbReference>
<feature type="domain" description="S-adenosyl-l-methionine hydroxide adenosyltransferase N-terminal" evidence="3">
    <location>
        <begin position="14"/>
        <end position="159"/>
    </location>
</feature>
<keyword evidence="1" id="KW-0949">S-adenosyl-L-methionine</keyword>
<dbReference type="InterPro" id="IPR046470">
    <property type="entry name" value="SAM_HAT_C"/>
</dbReference>
<reference evidence="6" key="1">
    <citation type="submission" date="2018-12" db="EMBL/GenBank/DDBJ databases">
        <title>Tengunoibacter tsumagoiensis gen. nov., sp. nov., Dictyobacter kobayashii sp. nov., D. alpinus sp. nov., and D. joshuensis sp. nov. and description of Dictyobacteraceae fam. nov. within the order Ktedonobacterales isolated from Tengu-no-mugimeshi.</title>
        <authorList>
            <person name="Wang C.M."/>
            <person name="Zheng Y."/>
            <person name="Sakai Y."/>
            <person name="Toyoda A."/>
            <person name="Minakuchi Y."/>
            <person name="Abe K."/>
            <person name="Yokota A."/>
            <person name="Yabe S."/>
        </authorList>
    </citation>
    <scope>NUCLEOTIDE SEQUENCE [LARGE SCALE GENOMIC DNA]</scope>
    <source>
        <strain evidence="6">Uno3</strain>
    </source>
</reference>
<evidence type="ECO:0000259" key="3">
    <source>
        <dbReference type="Pfam" id="PF01887"/>
    </source>
</evidence>
<comment type="caution">
    <text evidence="5">The sequence shown here is derived from an EMBL/GenBank/DDBJ whole genome shotgun (WGS) entry which is preliminary data.</text>
</comment>
<dbReference type="SUPFAM" id="SSF102522">
    <property type="entry name" value="Bacterial fluorinating enzyme, N-terminal domain"/>
    <property type="match status" value="1"/>
</dbReference>
<comment type="similarity">
    <text evidence="2">Belongs to the SAM hydrolase / SAM-dependent halogenase family.</text>
</comment>
<dbReference type="Gene3D" id="2.40.30.90">
    <property type="entry name" value="Bacterial fluorinating enzyme like"/>
    <property type="match status" value="1"/>
</dbReference>
<dbReference type="InterPro" id="IPR046469">
    <property type="entry name" value="SAM_HAT_N"/>
</dbReference>
<accession>A0A402A485</accession>
<evidence type="ECO:0008006" key="7">
    <source>
        <dbReference type="Google" id="ProtNLM"/>
    </source>
</evidence>
<evidence type="ECO:0000259" key="4">
    <source>
        <dbReference type="Pfam" id="PF20257"/>
    </source>
</evidence>
<dbReference type="Pfam" id="PF01887">
    <property type="entry name" value="SAM_HAT_N"/>
    <property type="match status" value="1"/>
</dbReference>
<dbReference type="PANTHER" id="PTHR35092">
    <property type="entry name" value="CHLORINASE MJ1651"/>
    <property type="match status" value="1"/>
</dbReference>
<organism evidence="5 6">
    <name type="scientific">Tengunoibacter tsumagoiensis</name>
    <dbReference type="NCBI Taxonomy" id="2014871"/>
    <lineage>
        <taxon>Bacteria</taxon>
        <taxon>Bacillati</taxon>
        <taxon>Chloroflexota</taxon>
        <taxon>Ktedonobacteria</taxon>
        <taxon>Ktedonobacterales</taxon>
        <taxon>Dictyobacteraceae</taxon>
        <taxon>Tengunoibacter</taxon>
    </lineage>
</organism>
<evidence type="ECO:0000256" key="2">
    <source>
        <dbReference type="ARBA" id="ARBA00024035"/>
    </source>
</evidence>
<sequence>MHQNSSLCSPSGVIALLTDFGVTDPYVGVMKGVVLRLAPQVQCLDLTHGVAPQQIRQGAWLLETSYRYFAPGTIFTCVVDPGVGSQRHPIAFAAGEWYFVGPDNGMFSAILRDQPVHAVVALSNPDYCLPQISATFQGRDIFAPISAHLANGVPLAEFGPSLQASDLQRLPLEPGQYDGRIEGQIVHCDHFGNLITDIPADLVPNLMARTPDASMQLVLPVQGIAVAERRSYFAERDASPHPFYYLDSSGYIGIAVQNGNAASQLGVQMGDSVFVLCQA</sequence>
<evidence type="ECO:0000313" key="6">
    <source>
        <dbReference type="Proteomes" id="UP000287352"/>
    </source>
</evidence>
<dbReference type="InterPro" id="IPR023227">
    <property type="entry name" value="SAM_OH_AdoTrfase_C_sf"/>
</dbReference>
<name>A0A402A485_9CHLR</name>
<protein>
    <recommendedName>
        <fullName evidence="7">Adenosyl-chloride synthase</fullName>
    </recommendedName>
</protein>
<keyword evidence="6" id="KW-1185">Reference proteome</keyword>
<dbReference type="PIRSF" id="PIRSF006779">
    <property type="entry name" value="UCP006779"/>
    <property type="match status" value="1"/>
</dbReference>